<feature type="compositionally biased region" description="Low complexity" evidence="1">
    <location>
        <begin position="11"/>
        <end position="28"/>
    </location>
</feature>
<evidence type="ECO:0000256" key="1">
    <source>
        <dbReference type="SAM" id="MobiDB-lite"/>
    </source>
</evidence>
<sequence>MASQESAPSTVEEQQVQDQSEQPQDPELLGPPSPPESDSETPASPNLNTSTTTPRRPHHLTTSTLSNPSFAASTSSSSRRVADGSNNSMISPAATSTSTSSIRSRSGGDRRGPGSVTSGGSERRLRKGPTVPQGTGPYANSTFASRQRSINGEGDKKSEGKPTWR</sequence>
<dbReference type="HOGENOM" id="CLU_1610697_0_0_1"/>
<feature type="compositionally biased region" description="Basic and acidic residues" evidence="1">
    <location>
        <begin position="153"/>
        <end position="165"/>
    </location>
</feature>
<proteinExistence type="predicted"/>
<feature type="region of interest" description="Disordered" evidence="1">
    <location>
        <begin position="1"/>
        <end position="165"/>
    </location>
</feature>
<dbReference type="EMBL" id="AQGS01000576">
    <property type="protein sequence ID" value="EPS38120.1"/>
    <property type="molecule type" value="Genomic_DNA"/>
</dbReference>
<name>S8A505_DACHA</name>
<protein>
    <submittedName>
        <fullName evidence="2">Uncharacterized protein</fullName>
    </submittedName>
</protein>
<reference evidence="3" key="2">
    <citation type="submission" date="2013-04" db="EMBL/GenBank/DDBJ databases">
        <title>Genomic mechanisms accounting for the adaptation to parasitism in nematode-trapping fungi.</title>
        <authorList>
            <person name="Ahren D.G."/>
        </authorList>
    </citation>
    <scope>NUCLEOTIDE SEQUENCE [LARGE SCALE GENOMIC DNA]</scope>
    <source>
        <strain evidence="3">CBS 200.50</strain>
    </source>
</reference>
<feature type="compositionally biased region" description="Low complexity" evidence="1">
    <location>
        <begin position="40"/>
        <end position="105"/>
    </location>
</feature>
<feature type="compositionally biased region" description="Polar residues" evidence="1">
    <location>
        <begin position="138"/>
        <end position="150"/>
    </location>
</feature>
<dbReference type="Proteomes" id="UP000015100">
    <property type="component" value="Unassembled WGS sequence"/>
</dbReference>
<dbReference type="AlphaFoldDB" id="S8A505"/>
<gene>
    <name evidence="2" type="ORF">H072_8172</name>
</gene>
<dbReference type="OrthoDB" id="5428756at2759"/>
<organism evidence="2 3">
    <name type="scientific">Dactylellina haptotyla (strain CBS 200.50)</name>
    <name type="common">Nematode-trapping fungus</name>
    <name type="synonym">Monacrosporium haptotylum</name>
    <dbReference type="NCBI Taxonomy" id="1284197"/>
    <lineage>
        <taxon>Eukaryota</taxon>
        <taxon>Fungi</taxon>
        <taxon>Dikarya</taxon>
        <taxon>Ascomycota</taxon>
        <taxon>Pezizomycotina</taxon>
        <taxon>Orbiliomycetes</taxon>
        <taxon>Orbiliales</taxon>
        <taxon>Orbiliaceae</taxon>
        <taxon>Dactylellina</taxon>
    </lineage>
</organism>
<dbReference type="OMA" id="SHNNSMI"/>
<evidence type="ECO:0000313" key="2">
    <source>
        <dbReference type="EMBL" id="EPS38120.1"/>
    </source>
</evidence>
<comment type="caution">
    <text evidence="2">The sequence shown here is derived from an EMBL/GenBank/DDBJ whole genome shotgun (WGS) entry which is preliminary data.</text>
</comment>
<accession>S8A505</accession>
<reference evidence="2 3" key="1">
    <citation type="journal article" date="2013" name="PLoS Genet.">
        <title>Genomic mechanisms accounting for the adaptation to parasitism in nematode-trapping fungi.</title>
        <authorList>
            <person name="Meerupati T."/>
            <person name="Andersson K.M."/>
            <person name="Friman E."/>
            <person name="Kumar D."/>
            <person name="Tunlid A."/>
            <person name="Ahren D."/>
        </authorList>
    </citation>
    <scope>NUCLEOTIDE SEQUENCE [LARGE SCALE GENOMIC DNA]</scope>
    <source>
        <strain evidence="2 3">CBS 200.50</strain>
    </source>
</reference>
<evidence type="ECO:0000313" key="3">
    <source>
        <dbReference type="Proteomes" id="UP000015100"/>
    </source>
</evidence>
<keyword evidence="3" id="KW-1185">Reference proteome</keyword>